<dbReference type="InterPro" id="IPR025533">
    <property type="entry name" value="DUF4419"/>
</dbReference>
<dbReference type="PANTHER" id="PTHR31252">
    <property type="entry name" value="DUF4419 DOMAIN-CONTAINING PROTEIN"/>
    <property type="match status" value="1"/>
</dbReference>
<reference evidence="2 3" key="1">
    <citation type="journal article" date="2018" name="PLoS Pathog.">
        <title>Evolution of structural diversity of trichothecenes, a family of toxins produced by plant pathogenic and entomopathogenic fungi.</title>
        <authorList>
            <person name="Proctor R.H."/>
            <person name="McCormick S.P."/>
            <person name="Kim H.S."/>
            <person name="Cardoza R.E."/>
            <person name="Stanley A.M."/>
            <person name="Lindo L."/>
            <person name="Kelly A."/>
            <person name="Brown D.W."/>
            <person name="Lee T."/>
            <person name="Vaughan M.M."/>
            <person name="Alexander N.J."/>
            <person name="Busman M."/>
            <person name="Gutierrez S."/>
        </authorList>
    </citation>
    <scope>NUCLEOTIDE SEQUENCE [LARGE SCALE GENOMIC DNA]</scope>
    <source>
        <strain evidence="2 3">NRRL 3299</strain>
    </source>
</reference>
<evidence type="ECO:0000313" key="3">
    <source>
        <dbReference type="Proteomes" id="UP000266152"/>
    </source>
</evidence>
<dbReference type="AlphaFoldDB" id="A0A395SP76"/>
<name>A0A395SP76_FUSSP</name>
<gene>
    <name evidence="2" type="ORF">FSPOR_1563</name>
</gene>
<dbReference type="EMBL" id="PXOF01000023">
    <property type="protein sequence ID" value="RGP73869.1"/>
    <property type="molecule type" value="Genomic_DNA"/>
</dbReference>
<comment type="caution">
    <text evidence="2">The sequence shown here is derived from an EMBL/GenBank/DDBJ whole genome shotgun (WGS) entry which is preliminary data.</text>
</comment>
<keyword evidence="3" id="KW-1185">Reference proteome</keyword>
<dbReference type="Proteomes" id="UP000266152">
    <property type="component" value="Unassembled WGS sequence"/>
</dbReference>
<evidence type="ECO:0000313" key="2">
    <source>
        <dbReference type="EMBL" id="RGP73869.1"/>
    </source>
</evidence>
<evidence type="ECO:0000256" key="1">
    <source>
        <dbReference type="SAM" id="MobiDB-lite"/>
    </source>
</evidence>
<accession>A0A395SP76</accession>
<proteinExistence type="predicted"/>
<sequence length="276" mass="31103">MSTASDTWVFPCAGSRRDILQCASPYFSRRSASVKSSIYTSEPGKMVMAGSENGFVWSACRAYNESKPLIIRPDDIWLAIIENIGRYCIQRTVETPLEERLDVPTLSHKDFSSPRALAEEMQYLVNRKCFSQELMSSLIPDFSTTLPEDITAACILLLGSERKDKAPCDLRFREGGIPRMIFYRIRPILRLLHYAAREPASSTAGEFLSTMVKKTPLNGKDDDLVTGWITSFCYFDAEGQIRQPNEEGDGPSDQDVQPKVLENKDTTEENEEDGLF</sequence>
<feature type="region of interest" description="Disordered" evidence="1">
    <location>
        <begin position="240"/>
        <end position="276"/>
    </location>
</feature>
<dbReference type="STRING" id="5514.A0A395SP76"/>
<organism evidence="2 3">
    <name type="scientific">Fusarium sporotrichioides</name>
    <dbReference type="NCBI Taxonomy" id="5514"/>
    <lineage>
        <taxon>Eukaryota</taxon>
        <taxon>Fungi</taxon>
        <taxon>Dikarya</taxon>
        <taxon>Ascomycota</taxon>
        <taxon>Pezizomycotina</taxon>
        <taxon>Sordariomycetes</taxon>
        <taxon>Hypocreomycetidae</taxon>
        <taxon>Hypocreales</taxon>
        <taxon>Nectriaceae</taxon>
        <taxon>Fusarium</taxon>
    </lineage>
</organism>
<dbReference type="Pfam" id="PF14388">
    <property type="entry name" value="DUF4419"/>
    <property type="match status" value="2"/>
</dbReference>
<dbReference type="PANTHER" id="PTHR31252:SF11">
    <property type="entry name" value="DUF4419 DOMAIN-CONTAINING PROTEIN"/>
    <property type="match status" value="1"/>
</dbReference>
<protein>
    <submittedName>
        <fullName evidence="2">Duf4419 domain protein</fullName>
    </submittedName>
</protein>